<dbReference type="OrthoDB" id="391374at2"/>
<reference evidence="1 2" key="1">
    <citation type="journal article" date="2015" name="MBio">
        <title>Genome sequence of the Drosophila melanogaster male-killing Spiroplasma strain MSRO endosymbiont.</title>
        <authorList>
            <person name="Paredes J.C."/>
            <person name="Herren J.K."/>
            <person name="Schupfer F."/>
            <person name="Marin R."/>
            <person name="Claverol S."/>
            <person name="Kuo C.H."/>
            <person name="Lemaitre B."/>
            <person name="Beven L."/>
        </authorList>
    </citation>
    <scope>NUCLEOTIDE SEQUENCE [LARGE SCALE GENOMIC DNA]</scope>
    <source>
        <strain evidence="1 2">MSRO</strain>
    </source>
</reference>
<sequence length="88" mass="10972">MKLDQNICIVPHCIKNKLLVERGCVFCIEHKKRFDDFLVRNPVSSEIDYFLKKDKEFRNEFWTDTVNYFFVEEEHEYHRKNKKQKKWK</sequence>
<dbReference type="STRING" id="2138.SMSRO_v1c19280"/>
<protein>
    <submittedName>
        <fullName evidence="1">Uncharacterized protein</fullName>
    </submittedName>
</protein>
<dbReference type="RefSeq" id="WP_040094221.1">
    <property type="nucleotide sequence ID" value="NZ_CM020866.1"/>
</dbReference>
<comment type="caution">
    <text evidence="1">The sequence shown here is derived from an EMBL/GenBank/DDBJ whole genome shotgun (WGS) entry which is preliminary data.</text>
</comment>
<evidence type="ECO:0000313" key="1">
    <source>
        <dbReference type="EMBL" id="PQM32227.1"/>
    </source>
</evidence>
<gene>
    <name evidence="1" type="ORF">SMSRO_SF021310</name>
</gene>
<organism evidence="1 2">
    <name type="scientific">Spiroplasma poulsonii</name>
    <dbReference type="NCBI Taxonomy" id="2138"/>
    <lineage>
        <taxon>Bacteria</taxon>
        <taxon>Bacillati</taxon>
        <taxon>Mycoplasmatota</taxon>
        <taxon>Mollicutes</taxon>
        <taxon>Entomoplasmatales</taxon>
        <taxon>Spiroplasmataceae</taxon>
        <taxon>Spiroplasma</taxon>
    </lineage>
</organism>
<dbReference type="AlphaFoldDB" id="A0A2P6FFI6"/>
<proteinExistence type="predicted"/>
<dbReference type="EMBL" id="JTLV02000001">
    <property type="protein sequence ID" value="PQM32227.1"/>
    <property type="molecule type" value="Genomic_DNA"/>
</dbReference>
<dbReference type="Proteomes" id="UP000031565">
    <property type="component" value="Unassembled WGS sequence"/>
</dbReference>
<name>A0A2P6FFI6_9MOLU</name>
<keyword evidence="2" id="KW-1185">Reference proteome</keyword>
<evidence type="ECO:0000313" key="2">
    <source>
        <dbReference type="Proteomes" id="UP000031565"/>
    </source>
</evidence>
<accession>A0A2P6FFI6</accession>